<keyword evidence="5" id="KW-1003">Cell membrane</keyword>
<organism evidence="22 23">
    <name type="scientific">Labeo rohita</name>
    <name type="common">Indian major carp</name>
    <name type="synonym">Cyprinus rohita</name>
    <dbReference type="NCBI Taxonomy" id="84645"/>
    <lineage>
        <taxon>Eukaryota</taxon>
        <taxon>Metazoa</taxon>
        <taxon>Chordata</taxon>
        <taxon>Craniata</taxon>
        <taxon>Vertebrata</taxon>
        <taxon>Euteleostomi</taxon>
        <taxon>Actinopterygii</taxon>
        <taxon>Neopterygii</taxon>
        <taxon>Teleostei</taxon>
        <taxon>Ostariophysi</taxon>
        <taxon>Cypriniformes</taxon>
        <taxon>Cyprinidae</taxon>
        <taxon>Labeoninae</taxon>
        <taxon>Labeonini</taxon>
        <taxon>Labeo</taxon>
    </lineage>
</organism>
<evidence type="ECO:0000256" key="5">
    <source>
        <dbReference type="ARBA" id="ARBA00022475"/>
    </source>
</evidence>
<keyword evidence="14" id="KW-0915">Sodium</keyword>
<keyword evidence="13" id="KW-0325">Glycoprotein</keyword>
<dbReference type="PANTHER" id="PTHR10010">
    <property type="entry name" value="SOLUTE CARRIER FAMILY 34 SODIUM PHOSPHATE , MEMBER 2-RELATED"/>
    <property type="match status" value="1"/>
</dbReference>
<dbReference type="Pfam" id="PF02690">
    <property type="entry name" value="Na_Pi_cotrans"/>
    <property type="match status" value="1"/>
</dbReference>
<dbReference type="EMBL" id="JACTAM010000021">
    <property type="protein sequence ID" value="KAI2651203.1"/>
    <property type="molecule type" value="Genomic_DNA"/>
</dbReference>
<evidence type="ECO:0000256" key="13">
    <source>
        <dbReference type="ARBA" id="ARBA00023180"/>
    </source>
</evidence>
<evidence type="ECO:0000256" key="15">
    <source>
        <dbReference type="ARBA" id="ARBA00029614"/>
    </source>
</evidence>
<feature type="transmembrane region" description="Helical" evidence="21">
    <location>
        <begin position="373"/>
        <end position="394"/>
    </location>
</feature>
<evidence type="ECO:0000256" key="11">
    <source>
        <dbReference type="ARBA" id="ARBA00023136"/>
    </source>
</evidence>
<keyword evidence="6" id="KW-0597">Phosphoprotein</keyword>
<gene>
    <name evidence="22" type="ORF">H4Q32_019237</name>
</gene>
<keyword evidence="9 21" id="KW-1133">Transmembrane helix</keyword>
<evidence type="ECO:0000256" key="4">
    <source>
        <dbReference type="ARBA" id="ARBA00022448"/>
    </source>
</evidence>
<feature type="transmembrane region" description="Helical" evidence="21">
    <location>
        <begin position="400"/>
        <end position="420"/>
    </location>
</feature>
<feature type="transmembrane region" description="Helical" evidence="21">
    <location>
        <begin position="12"/>
        <end position="32"/>
    </location>
</feature>
<evidence type="ECO:0000256" key="12">
    <source>
        <dbReference type="ARBA" id="ARBA00023157"/>
    </source>
</evidence>
<feature type="transmembrane region" description="Helical" evidence="21">
    <location>
        <begin position="249"/>
        <end position="271"/>
    </location>
</feature>
<dbReference type="NCBIfam" id="NF037997">
    <property type="entry name" value="Na_Pi_symport"/>
    <property type="match status" value="1"/>
</dbReference>
<keyword evidence="14" id="KW-0739">Sodium transport</keyword>
<evidence type="ECO:0000256" key="20">
    <source>
        <dbReference type="ARBA" id="ARBA00046944"/>
    </source>
</evidence>
<comment type="catalytic activity">
    <reaction evidence="18">
        <text>3 Na(+)(out) + phosphate(out) = 3 Na(+)(in) + phosphate(in)</text>
        <dbReference type="Rhea" id="RHEA:71255"/>
        <dbReference type="ChEBI" id="CHEBI:29101"/>
        <dbReference type="ChEBI" id="CHEBI:43474"/>
    </reaction>
    <physiologicalReaction direction="left-to-right" evidence="18">
        <dbReference type="Rhea" id="RHEA:71256"/>
    </physiologicalReaction>
</comment>
<keyword evidence="11 21" id="KW-0472">Membrane</keyword>
<evidence type="ECO:0000256" key="17">
    <source>
        <dbReference type="ARBA" id="ARBA00031850"/>
    </source>
</evidence>
<comment type="function">
    <text evidence="19">Involved in actively transporting phosphate into cells via Na(+) cotransport in the renal brush border membrane. The cotransport has a Na(+):Pi stoichiometry of 3:1 and is electrogenic.</text>
</comment>
<reference evidence="22 23" key="1">
    <citation type="submission" date="2022-01" db="EMBL/GenBank/DDBJ databases">
        <title>A high-quality chromosome-level genome assembly of rohu carp, Labeo rohita.</title>
        <authorList>
            <person name="Arick M.A. II"/>
            <person name="Hsu C.-Y."/>
            <person name="Magbanua Z."/>
            <person name="Pechanova O."/>
            <person name="Grover C."/>
            <person name="Miller E."/>
            <person name="Thrash A."/>
            <person name="Ezzel L."/>
            <person name="Alam S."/>
            <person name="Benzie J."/>
            <person name="Hamilton M."/>
            <person name="Karsi A."/>
            <person name="Lawrence M.L."/>
            <person name="Peterson D.G."/>
        </authorList>
    </citation>
    <scope>NUCLEOTIDE SEQUENCE [LARGE SCALE GENOMIC DNA]</scope>
    <source>
        <strain evidence="23">BAU-BD-2019</strain>
        <tissue evidence="22">Blood</tissue>
    </source>
</reference>
<feature type="transmembrane region" description="Helical" evidence="21">
    <location>
        <begin position="52"/>
        <end position="71"/>
    </location>
</feature>
<evidence type="ECO:0000256" key="10">
    <source>
        <dbReference type="ARBA" id="ARBA00023065"/>
    </source>
</evidence>
<keyword evidence="12" id="KW-1015">Disulfide bond</keyword>
<keyword evidence="4" id="KW-0813">Transport</keyword>
<keyword evidence="10" id="KW-0406">Ion transport</keyword>
<evidence type="ECO:0000256" key="21">
    <source>
        <dbReference type="SAM" id="Phobius"/>
    </source>
</evidence>
<evidence type="ECO:0000256" key="2">
    <source>
        <dbReference type="ARBA" id="ARBA00005808"/>
    </source>
</evidence>
<comment type="subcellular location">
    <subcellularLocation>
        <location evidence="1">Apical cell membrane</location>
        <topology evidence="1">Multi-pass membrane protein</topology>
    </subcellularLocation>
</comment>
<proteinExistence type="inferred from homology"/>
<evidence type="ECO:0000313" key="23">
    <source>
        <dbReference type="Proteomes" id="UP000830375"/>
    </source>
</evidence>
<name>A0ABQ8LKK7_LABRO</name>
<accession>A0ABQ8LKK7</accession>
<comment type="similarity">
    <text evidence="2">Belongs to the SLC34A transporter family.</text>
</comment>
<keyword evidence="8" id="KW-0769">Symport</keyword>
<protein>
    <recommendedName>
        <fullName evidence="3">Sodium-dependent phosphate transport protein 2A</fullName>
    </recommendedName>
    <alternativeName>
        <fullName evidence="17">Na(+)-dependent phosphate cotransporter 2A</fullName>
    </alternativeName>
    <alternativeName>
        <fullName evidence="15">Sodium/phosphate cotransporter 2A</fullName>
    </alternativeName>
    <alternativeName>
        <fullName evidence="16">Solute carrier family 34 member 1</fullName>
    </alternativeName>
</protein>
<evidence type="ECO:0000256" key="18">
    <source>
        <dbReference type="ARBA" id="ARBA00034042"/>
    </source>
</evidence>
<dbReference type="Proteomes" id="UP000830375">
    <property type="component" value="Unassembled WGS sequence"/>
</dbReference>
<comment type="subunit">
    <text evidence="20">Interacts via its C-terminal region with NHERF4. Interacts with NHERF1. Interacts with TMEM174; regulates SLC34A1 internalization by PTH and FGF23.</text>
</comment>
<evidence type="ECO:0000256" key="8">
    <source>
        <dbReference type="ARBA" id="ARBA00022847"/>
    </source>
</evidence>
<dbReference type="PANTHER" id="PTHR10010:SF21">
    <property type="entry name" value="SODIUM-DEPENDENT PHOSPHATE TRANSPORT PROTEIN 2A"/>
    <property type="match status" value="1"/>
</dbReference>
<evidence type="ECO:0000256" key="6">
    <source>
        <dbReference type="ARBA" id="ARBA00022553"/>
    </source>
</evidence>
<evidence type="ECO:0000313" key="22">
    <source>
        <dbReference type="EMBL" id="KAI2651203.1"/>
    </source>
</evidence>
<sequence length="522" mass="56878">MRTMEKHIFINICKIPLLFLFLYMFICSLDILSSAFQLAGGKVAGDIFKDNAVLSNPVAGLVVGILVTVLVQSSSTSTSIVVSLVSSGLLDVGSAIPIIMGSNIGTSVTNTIVALMQAGEREEFKRAFAGATVHDCFNWLSVLVLLPLEAVTGMMRLMSEAVVESFNIVTGEDGPELLKLDKTVIVGIATGQEVLRNKSLIKVWCHTRIPIQENVSFVPSENSTAQTTSLHMNAEKCTHLFVETGLSDLAVGLILLASSLLVLCTCLLLLVKLLNSLLQGQVAKAIQKIINTGIGVISIERAYPLTLGSNIGTTTTAILAALASPGDKLAAAFQVALCHFIFNILGILLWYPVPPSRLPIRMARFLGERTAKYRWFAVLYLILCFLLLPSIVFALSMAGWQVLVGIGVPGIAVLLCIVVVNRLQSQKPHLLPWWLQTWDHLPLWMHSLKPMDKIITRVTLCCRETRNNDQSRTSPEDLPQLTEYEAEKNLAPLAHKSPALIYGYETKTGAVFDTLNGKSSKL</sequence>
<evidence type="ECO:0000256" key="9">
    <source>
        <dbReference type="ARBA" id="ARBA00022989"/>
    </source>
</evidence>
<dbReference type="InterPro" id="IPR003841">
    <property type="entry name" value="Na/Pi_transpt"/>
</dbReference>
<feature type="transmembrane region" description="Helical" evidence="21">
    <location>
        <begin position="329"/>
        <end position="353"/>
    </location>
</feature>
<keyword evidence="23" id="KW-1185">Reference proteome</keyword>
<evidence type="ECO:0000256" key="16">
    <source>
        <dbReference type="ARBA" id="ARBA00029764"/>
    </source>
</evidence>
<evidence type="ECO:0000256" key="1">
    <source>
        <dbReference type="ARBA" id="ARBA00004424"/>
    </source>
</evidence>
<evidence type="ECO:0000256" key="7">
    <source>
        <dbReference type="ARBA" id="ARBA00022692"/>
    </source>
</evidence>
<keyword evidence="7 21" id="KW-0812">Transmembrane</keyword>
<evidence type="ECO:0000256" key="19">
    <source>
        <dbReference type="ARBA" id="ARBA00045420"/>
    </source>
</evidence>
<comment type="caution">
    <text evidence="22">The sequence shown here is derived from an EMBL/GenBank/DDBJ whole genome shotgun (WGS) entry which is preliminary data.</text>
</comment>
<evidence type="ECO:0000256" key="14">
    <source>
        <dbReference type="ARBA" id="ARBA00023201"/>
    </source>
</evidence>
<evidence type="ECO:0000256" key="3">
    <source>
        <dbReference type="ARBA" id="ARBA00020021"/>
    </source>
</evidence>